<evidence type="ECO:0000256" key="6">
    <source>
        <dbReference type="ARBA" id="ARBA00022691"/>
    </source>
</evidence>
<feature type="binding site" evidence="13 14">
    <location>
        <position position="60"/>
    </location>
    <ligand>
        <name>[4Fe-4S] cluster</name>
        <dbReference type="ChEBI" id="CHEBI:49883"/>
        <note>4Fe-4S-S-AdoMet</note>
    </ligand>
</feature>
<comment type="similarity">
    <text evidence="2 13">Belongs to the radical SAM superfamily. Biotin synthase family.</text>
</comment>
<dbReference type="InterPro" id="IPR010722">
    <property type="entry name" value="BATS_dom"/>
</dbReference>
<keyword evidence="5 13" id="KW-0808">Transferase</keyword>
<dbReference type="SUPFAM" id="SSF102114">
    <property type="entry name" value="Radical SAM enzymes"/>
    <property type="match status" value="1"/>
</dbReference>
<organism evidence="16 17">
    <name type="scientific">Seleniivibrio woodruffii</name>
    <dbReference type="NCBI Taxonomy" id="1078050"/>
    <lineage>
        <taxon>Bacteria</taxon>
        <taxon>Pseudomonadati</taxon>
        <taxon>Deferribacterota</taxon>
        <taxon>Deferribacteres</taxon>
        <taxon>Deferribacterales</taxon>
        <taxon>Geovibrionaceae</taxon>
        <taxon>Seleniivibrio</taxon>
    </lineage>
</organism>
<dbReference type="EMBL" id="SMGG01000005">
    <property type="protein sequence ID" value="TCK59870.1"/>
    <property type="molecule type" value="Genomic_DNA"/>
</dbReference>
<dbReference type="InterPro" id="IPR024177">
    <property type="entry name" value="Biotin_synthase"/>
</dbReference>
<dbReference type="HAMAP" id="MF_01694">
    <property type="entry name" value="BioB"/>
    <property type="match status" value="1"/>
</dbReference>
<evidence type="ECO:0000259" key="15">
    <source>
        <dbReference type="PROSITE" id="PS51918"/>
    </source>
</evidence>
<dbReference type="InterPro" id="IPR002684">
    <property type="entry name" value="Biotin_synth/BioAB"/>
</dbReference>
<comment type="catalytic activity">
    <reaction evidence="12 13">
        <text>(4R,5S)-dethiobiotin + (sulfur carrier)-SH + 2 reduced [2Fe-2S]-[ferredoxin] + 2 S-adenosyl-L-methionine = (sulfur carrier)-H + biotin + 2 5'-deoxyadenosine + 2 L-methionine + 2 oxidized [2Fe-2S]-[ferredoxin]</text>
        <dbReference type="Rhea" id="RHEA:22060"/>
        <dbReference type="Rhea" id="RHEA-COMP:10000"/>
        <dbReference type="Rhea" id="RHEA-COMP:10001"/>
        <dbReference type="Rhea" id="RHEA-COMP:14737"/>
        <dbReference type="Rhea" id="RHEA-COMP:14739"/>
        <dbReference type="ChEBI" id="CHEBI:17319"/>
        <dbReference type="ChEBI" id="CHEBI:29917"/>
        <dbReference type="ChEBI" id="CHEBI:33737"/>
        <dbReference type="ChEBI" id="CHEBI:33738"/>
        <dbReference type="ChEBI" id="CHEBI:57586"/>
        <dbReference type="ChEBI" id="CHEBI:57844"/>
        <dbReference type="ChEBI" id="CHEBI:59789"/>
        <dbReference type="ChEBI" id="CHEBI:64428"/>
        <dbReference type="ChEBI" id="CHEBI:149473"/>
        <dbReference type="EC" id="2.8.1.6"/>
    </reaction>
</comment>
<dbReference type="InterPro" id="IPR058240">
    <property type="entry name" value="rSAM_sf"/>
</dbReference>
<evidence type="ECO:0000256" key="3">
    <source>
        <dbReference type="ARBA" id="ARBA00012236"/>
    </source>
</evidence>
<name>A0A4R1K771_9BACT</name>
<keyword evidence="6 13" id="KW-0949">S-adenosyl-L-methionine</keyword>
<keyword evidence="4 13" id="KW-0004">4Fe-4S</keyword>
<evidence type="ECO:0000256" key="8">
    <source>
        <dbReference type="ARBA" id="ARBA00022723"/>
    </source>
</evidence>
<dbReference type="SMART" id="SM00729">
    <property type="entry name" value="Elp3"/>
    <property type="match status" value="1"/>
</dbReference>
<dbReference type="InterPro" id="IPR007197">
    <property type="entry name" value="rSAM"/>
</dbReference>
<dbReference type="GO" id="GO:0004076">
    <property type="term" value="F:biotin synthase activity"/>
    <property type="evidence" value="ECO:0007669"/>
    <property type="project" value="UniProtKB-UniRule"/>
</dbReference>
<evidence type="ECO:0000313" key="17">
    <source>
        <dbReference type="Proteomes" id="UP000294614"/>
    </source>
</evidence>
<evidence type="ECO:0000256" key="14">
    <source>
        <dbReference type="PIRSR" id="PIRSR001619-1"/>
    </source>
</evidence>
<dbReference type="GO" id="GO:0005506">
    <property type="term" value="F:iron ion binding"/>
    <property type="evidence" value="ECO:0007669"/>
    <property type="project" value="UniProtKB-UniRule"/>
</dbReference>
<feature type="binding site" evidence="13 14">
    <location>
        <position position="64"/>
    </location>
    <ligand>
        <name>[4Fe-4S] cluster</name>
        <dbReference type="ChEBI" id="CHEBI:49883"/>
        <note>4Fe-4S-S-AdoMet</note>
    </ligand>
</feature>
<dbReference type="Pfam" id="PF04055">
    <property type="entry name" value="Radical_SAM"/>
    <property type="match status" value="1"/>
</dbReference>
<keyword evidence="17" id="KW-1185">Reference proteome</keyword>
<comment type="caution">
    <text evidence="13">Lacks conserved residue(s) required for the propagation of feature annotation.</text>
</comment>
<dbReference type="OrthoDB" id="9786826at2"/>
<sequence>MIENIYEKALGGELISSAEFFELIDGDLAVVTDYAQKLRDGFTGRTVKTCSIINARSGLCSEDCVFCAQSAHYGTKAPVFPFIDLAKIKEAAIRTKELGVERFSIVSSGLGPDDEEFRKIKAAVELVKSIGLQTDISVGCLTYEQLIELKEAGLDSYHHNLETSESFFPNICTTHEYADDVNAVKEALRAGIDVCCGGIFGIGEKWEHRYELAVLLRELGVQSVPINFLNPVTGTPKEGTDILTEEEAMRIIAVYRFVLPDRILRVCGGRNAVFKSGGAEKVFSAGASGMMVGDYLTVKGPDLEEDMEFINRQHS</sequence>
<dbReference type="PANTHER" id="PTHR22976">
    <property type="entry name" value="BIOTIN SYNTHASE"/>
    <property type="match status" value="1"/>
</dbReference>
<gene>
    <name evidence="13" type="primary">bioB</name>
    <name evidence="16" type="ORF">C8D98_2037</name>
</gene>
<dbReference type="Gene3D" id="3.20.20.70">
    <property type="entry name" value="Aldolase class I"/>
    <property type="match status" value="1"/>
</dbReference>
<dbReference type="Proteomes" id="UP000294614">
    <property type="component" value="Unassembled WGS sequence"/>
</dbReference>
<dbReference type="UniPathway" id="UPA00078">
    <property type="reaction ID" value="UER00162"/>
</dbReference>
<keyword evidence="9 13" id="KW-0093">Biotin biosynthesis</keyword>
<keyword evidence="11 13" id="KW-0411">Iron-sulfur</keyword>
<feature type="binding site" evidence="13 14">
    <location>
        <position position="195"/>
    </location>
    <ligand>
        <name>[2Fe-2S] cluster</name>
        <dbReference type="ChEBI" id="CHEBI:190135"/>
    </ligand>
</feature>
<dbReference type="GO" id="GO:0051539">
    <property type="term" value="F:4 iron, 4 sulfur cluster binding"/>
    <property type="evidence" value="ECO:0007669"/>
    <property type="project" value="UniProtKB-KW"/>
</dbReference>
<evidence type="ECO:0000256" key="12">
    <source>
        <dbReference type="ARBA" id="ARBA00051157"/>
    </source>
</evidence>
<evidence type="ECO:0000256" key="13">
    <source>
        <dbReference type="HAMAP-Rule" id="MF_01694"/>
    </source>
</evidence>
<dbReference type="SMART" id="SM00876">
    <property type="entry name" value="BATS"/>
    <property type="match status" value="1"/>
</dbReference>
<accession>A0A4R1K771</accession>
<dbReference type="SFLD" id="SFLDG01278">
    <property type="entry name" value="biotin_synthase_like"/>
    <property type="match status" value="1"/>
</dbReference>
<protein>
    <recommendedName>
        <fullName evidence="3 13">Biotin synthase</fullName>
        <ecNumber evidence="3 13">2.8.1.6</ecNumber>
    </recommendedName>
</protein>
<dbReference type="SFLD" id="SFLDG01060">
    <property type="entry name" value="BATS_domain_containing"/>
    <property type="match status" value="1"/>
</dbReference>
<evidence type="ECO:0000256" key="2">
    <source>
        <dbReference type="ARBA" id="ARBA00010765"/>
    </source>
</evidence>
<dbReference type="PROSITE" id="PS51918">
    <property type="entry name" value="RADICAL_SAM"/>
    <property type="match status" value="1"/>
</dbReference>
<evidence type="ECO:0000256" key="1">
    <source>
        <dbReference type="ARBA" id="ARBA00004942"/>
    </source>
</evidence>
<evidence type="ECO:0000256" key="9">
    <source>
        <dbReference type="ARBA" id="ARBA00022756"/>
    </source>
</evidence>
<evidence type="ECO:0000256" key="5">
    <source>
        <dbReference type="ARBA" id="ARBA00022679"/>
    </source>
</evidence>
<comment type="subunit">
    <text evidence="13">Homodimer.</text>
</comment>
<evidence type="ECO:0000256" key="4">
    <source>
        <dbReference type="ARBA" id="ARBA00022485"/>
    </source>
</evidence>
<evidence type="ECO:0000256" key="11">
    <source>
        <dbReference type="ARBA" id="ARBA00023014"/>
    </source>
</evidence>
<dbReference type="InterPro" id="IPR006638">
    <property type="entry name" value="Elp3/MiaA/NifB-like_rSAM"/>
</dbReference>
<comment type="caution">
    <text evidence="16">The sequence shown here is derived from an EMBL/GenBank/DDBJ whole genome shotgun (WGS) entry which is preliminary data.</text>
</comment>
<feature type="domain" description="Radical SAM core" evidence="15">
    <location>
        <begin position="42"/>
        <end position="270"/>
    </location>
</feature>
<proteinExistence type="inferred from homology"/>
<comment type="cofactor">
    <cofactor evidence="13">
        <name>[2Fe-2S] cluster</name>
        <dbReference type="ChEBI" id="CHEBI:190135"/>
    </cofactor>
    <text evidence="13">Binds 1 [2Fe-2S] cluster. The cluster is coordinated with 3 cysteines and 1 arginine.</text>
</comment>
<evidence type="ECO:0000256" key="7">
    <source>
        <dbReference type="ARBA" id="ARBA00022714"/>
    </source>
</evidence>
<dbReference type="RefSeq" id="WP_132874025.1">
    <property type="nucleotide sequence ID" value="NZ_SMGG01000005.1"/>
</dbReference>
<keyword evidence="10 13" id="KW-0408">Iron</keyword>
<dbReference type="AlphaFoldDB" id="A0A4R1K771"/>
<keyword evidence="8 13" id="KW-0479">Metal-binding</keyword>
<dbReference type="GO" id="GO:0009102">
    <property type="term" value="P:biotin biosynthetic process"/>
    <property type="evidence" value="ECO:0007669"/>
    <property type="project" value="UniProtKB-UniRule"/>
</dbReference>
<feature type="binding site" evidence="13 14">
    <location>
        <position position="104"/>
    </location>
    <ligand>
        <name>[2Fe-2S] cluster</name>
        <dbReference type="ChEBI" id="CHEBI:190135"/>
    </ligand>
</feature>
<dbReference type="NCBIfam" id="TIGR00433">
    <property type="entry name" value="bioB"/>
    <property type="match status" value="1"/>
</dbReference>
<dbReference type="CDD" id="cd01335">
    <property type="entry name" value="Radical_SAM"/>
    <property type="match status" value="1"/>
</dbReference>
<dbReference type="PIRSF" id="PIRSF001619">
    <property type="entry name" value="Biotin_synth"/>
    <property type="match status" value="1"/>
</dbReference>
<feature type="binding site" evidence="13 14">
    <location>
        <position position="67"/>
    </location>
    <ligand>
        <name>[4Fe-4S] cluster</name>
        <dbReference type="ChEBI" id="CHEBI:49883"/>
        <note>4Fe-4S-S-AdoMet</note>
    </ligand>
</feature>
<evidence type="ECO:0000256" key="10">
    <source>
        <dbReference type="ARBA" id="ARBA00023004"/>
    </source>
</evidence>
<comment type="cofactor">
    <cofactor evidence="14">
        <name>[2Fe-2S] cluster</name>
        <dbReference type="ChEBI" id="CHEBI:190135"/>
    </cofactor>
    <text evidence="14">Binds 1 [2Fe-2S] cluster. The cluster is coordinated with 3 cysteines and 1 arginine.</text>
</comment>
<evidence type="ECO:0000313" key="16">
    <source>
        <dbReference type="EMBL" id="TCK59870.1"/>
    </source>
</evidence>
<dbReference type="GO" id="GO:0051537">
    <property type="term" value="F:2 iron, 2 sulfur cluster binding"/>
    <property type="evidence" value="ECO:0007669"/>
    <property type="project" value="UniProtKB-KW"/>
</dbReference>
<dbReference type="EC" id="2.8.1.6" evidence="3 13"/>
<dbReference type="PANTHER" id="PTHR22976:SF2">
    <property type="entry name" value="BIOTIN SYNTHASE, MITOCHONDRIAL"/>
    <property type="match status" value="1"/>
</dbReference>
<dbReference type="SFLD" id="SFLDS00029">
    <property type="entry name" value="Radical_SAM"/>
    <property type="match status" value="1"/>
</dbReference>
<feature type="binding site" evidence="13 14">
    <location>
        <position position="265"/>
    </location>
    <ligand>
        <name>[2Fe-2S] cluster</name>
        <dbReference type="ChEBI" id="CHEBI:190135"/>
    </ligand>
</feature>
<comment type="cofactor">
    <cofactor evidence="13 14">
        <name>[4Fe-4S] cluster</name>
        <dbReference type="ChEBI" id="CHEBI:49883"/>
    </cofactor>
    <text evidence="13 14">Binds 1 [4Fe-4S] cluster. The cluster is coordinated with 3 cysteines and an exchangeable S-adenosyl-L-methionine.</text>
</comment>
<comment type="pathway">
    <text evidence="1 13">Cofactor biosynthesis; biotin biosynthesis; biotin from 7,8-diaminononanoate: step 2/2.</text>
</comment>
<dbReference type="Pfam" id="PF06968">
    <property type="entry name" value="BATS"/>
    <property type="match status" value="1"/>
</dbReference>
<keyword evidence="7 13" id="KW-0001">2Fe-2S</keyword>
<dbReference type="InterPro" id="IPR013785">
    <property type="entry name" value="Aldolase_TIM"/>
</dbReference>
<comment type="function">
    <text evidence="13">Catalyzes the conversion of dethiobiotin (DTB) to biotin by the insertion of a sulfur atom into dethiobiotin via a radical-based mechanism.</text>
</comment>
<reference evidence="16 17" key="1">
    <citation type="submission" date="2019-03" db="EMBL/GenBank/DDBJ databases">
        <title>Genomic Encyclopedia of Type Strains, Phase IV (KMG-IV): sequencing the most valuable type-strain genomes for metagenomic binning, comparative biology and taxonomic classification.</title>
        <authorList>
            <person name="Goeker M."/>
        </authorList>
    </citation>
    <scope>NUCLEOTIDE SEQUENCE [LARGE SCALE GENOMIC DNA]</scope>
    <source>
        <strain evidence="16 17">DSM 24984</strain>
    </source>
</reference>